<gene>
    <name evidence="4" type="ORF">SAMEA4029009_CIC11G00000002348</name>
</gene>
<feature type="transmembrane region" description="Helical" evidence="3">
    <location>
        <begin position="252"/>
        <end position="272"/>
    </location>
</feature>
<evidence type="ECO:0000313" key="5">
    <source>
        <dbReference type="Proteomes" id="UP000182259"/>
    </source>
</evidence>
<dbReference type="PANTHER" id="PTHR43157">
    <property type="entry name" value="PHOSPHATIDYLINOSITOL-GLYCAN BIOSYNTHESIS CLASS F PROTEIN-RELATED"/>
    <property type="match status" value="1"/>
</dbReference>
<dbReference type="InterPro" id="IPR002347">
    <property type="entry name" value="SDR_fam"/>
</dbReference>
<accession>A0A1L0C223</accession>
<sequence>MLNSHFDPTSLPYHNPKKIRRVALITAGNSGVGWYTALHLYLHGYVVYLAGRSKVRCQNLIKTLVEEAAAIRADYDEDQQSIRILGELHYLEIDLASLASVLRAVSTFRNLEKHLNILVNNADVSVLPYTVTPDGFDVQLQTNYVSPFLLTTKLLPLLECSADLYPHLEAPRVIYISLVAHKIILGYFNLNACLNYHPNFFFTWIRYSIAKTAGIHFMRMLALRNPRVLCMSVHPGFIMHTNYFSYWTRLPIIGIVFWLFFELFGFLFGVTVEEGSHALVKCSLDPELTPENDNGSHFAYNNKAEPSRIARNMDYAARSWIWTVHQLGKRHIDIV</sequence>
<organism evidence="4 5">
    <name type="scientific">Sungouiella intermedia</name>
    <dbReference type="NCBI Taxonomy" id="45354"/>
    <lineage>
        <taxon>Eukaryota</taxon>
        <taxon>Fungi</taxon>
        <taxon>Dikarya</taxon>
        <taxon>Ascomycota</taxon>
        <taxon>Saccharomycotina</taxon>
        <taxon>Pichiomycetes</taxon>
        <taxon>Metschnikowiaceae</taxon>
        <taxon>Sungouiella</taxon>
    </lineage>
</organism>
<evidence type="ECO:0000256" key="3">
    <source>
        <dbReference type="SAM" id="Phobius"/>
    </source>
</evidence>
<evidence type="ECO:0000256" key="1">
    <source>
        <dbReference type="ARBA" id="ARBA00022857"/>
    </source>
</evidence>
<dbReference type="InterPro" id="IPR020904">
    <property type="entry name" value="Sc_DH/Rdtase_CS"/>
</dbReference>
<dbReference type="SUPFAM" id="SSF51735">
    <property type="entry name" value="NAD(P)-binding Rossmann-fold domains"/>
    <property type="match status" value="1"/>
</dbReference>
<dbReference type="Gene3D" id="3.40.50.720">
    <property type="entry name" value="NAD(P)-binding Rossmann-like Domain"/>
    <property type="match status" value="1"/>
</dbReference>
<name>A0A1L0C223_9ASCO</name>
<dbReference type="PROSITE" id="PS00061">
    <property type="entry name" value="ADH_SHORT"/>
    <property type="match status" value="1"/>
</dbReference>
<dbReference type="AlphaFoldDB" id="A0A1L0C223"/>
<proteinExistence type="predicted"/>
<reference evidence="4 5" key="1">
    <citation type="submission" date="2016-10" db="EMBL/GenBank/DDBJ databases">
        <authorList>
            <person name="de Groot N.N."/>
        </authorList>
    </citation>
    <scope>NUCLEOTIDE SEQUENCE [LARGE SCALE GENOMIC DNA]</scope>
    <source>
        <strain evidence="4 5">PYCC 4715</strain>
    </source>
</reference>
<dbReference type="PRINTS" id="PR00081">
    <property type="entry name" value="GDHRDH"/>
</dbReference>
<dbReference type="Proteomes" id="UP000182259">
    <property type="component" value="Chromosome V"/>
</dbReference>
<evidence type="ECO:0000256" key="2">
    <source>
        <dbReference type="ARBA" id="ARBA00023002"/>
    </source>
</evidence>
<keyword evidence="1" id="KW-0521">NADP</keyword>
<keyword evidence="3" id="KW-0472">Membrane</keyword>
<dbReference type="EMBL" id="LT635768">
    <property type="protein sequence ID" value="SGZ57649.1"/>
    <property type="molecule type" value="Genomic_DNA"/>
</dbReference>
<keyword evidence="3" id="KW-1133">Transmembrane helix</keyword>
<dbReference type="InterPro" id="IPR036291">
    <property type="entry name" value="NAD(P)-bd_dom_sf"/>
</dbReference>
<protein>
    <submittedName>
        <fullName evidence="4">CIC11C00000002348</fullName>
    </submittedName>
</protein>
<keyword evidence="3" id="KW-0812">Transmembrane</keyword>
<dbReference type="PANTHER" id="PTHR43157:SF31">
    <property type="entry name" value="PHOSPHATIDYLINOSITOL-GLYCAN BIOSYNTHESIS CLASS F PROTEIN"/>
    <property type="match status" value="1"/>
</dbReference>
<feature type="transmembrane region" description="Helical" evidence="3">
    <location>
        <begin position="32"/>
        <end position="51"/>
    </location>
</feature>
<dbReference type="GO" id="GO:0016491">
    <property type="term" value="F:oxidoreductase activity"/>
    <property type="evidence" value="ECO:0007669"/>
    <property type="project" value="UniProtKB-KW"/>
</dbReference>
<keyword evidence="2" id="KW-0560">Oxidoreductase</keyword>
<evidence type="ECO:0000313" key="4">
    <source>
        <dbReference type="EMBL" id="SGZ57649.1"/>
    </source>
</evidence>
<dbReference type="Pfam" id="PF00106">
    <property type="entry name" value="adh_short"/>
    <property type="match status" value="1"/>
</dbReference>